<dbReference type="OrthoDB" id="9788852at2"/>
<protein>
    <submittedName>
        <fullName evidence="3">Phage integrase family protein</fullName>
    </submittedName>
</protein>
<keyword evidence="1" id="KW-0233">DNA recombination</keyword>
<dbReference type="Proteomes" id="UP000198571">
    <property type="component" value="Unassembled WGS sequence"/>
</dbReference>
<feature type="domain" description="Tyr recombinase" evidence="2">
    <location>
        <begin position="1"/>
        <end position="170"/>
    </location>
</feature>
<dbReference type="PROSITE" id="PS51898">
    <property type="entry name" value="TYR_RECOMBINASE"/>
    <property type="match status" value="1"/>
</dbReference>
<dbReference type="InterPro" id="IPR050090">
    <property type="entry name" value="Tyrosine_recombinase_XerCD"/>
</dbReference>
<name>A0A1H9UUD3_9BACI</name>
<organism evidence="3 4">
    <name type="scientific">Salipaludibacillus aurantiacus</name>
    <dbReference type="NCBI Taxonomy" id="1601833"/>
    <lineage>
        <taxon>Bacteria</taxon>
        <taxon>Bacillati</taxon>
        <taxon>Bacillota</taxon>
        <taxon>Bacilli</taxon>
        <taxon>Bacillales</taxon>
        <taxon>Bacillaceae</taxon>
    </lineage>
</organism>
<evidence type="ECO:0000259" key="2">
    <source>
        <dbReference type="PROSITE" id="PS51898"/>
    </source>
</evidence>
<dbReference type="STRING" id="1601833.SAMN05518684_108179"/>
<reference evidence="4" key="1">
    <citation type="submission" date="2016-10" db="EMBL/GenBank/DDBJ databases">
        <authorList>
            <person name="Varghese N."/>
            <person name="Submissions S."/>
        </authorList>
    </citation>
    <scope>NUCLEOTIDE SEQUENCE [LARGE SCALE GENOMIC DNA]</scope>
    <source>
        <strain evidence="4">S9</strain>
    </source>
</reference>
<dbReference type="GO" id="GO:0006310">
    <property type="term" value="P:DNA recombination"/>
    <property type="evidence" value="ECO:0007669"/>
    <property type="project" value="UniProtKB-KW"/>
</dbReference>
<evidence type="ECO:0000313" key="3">
    <source>
        <dbReference type="EMBL" id="SES12939.1"/>
    </source>
</evidence>
<dbReference type="PANTHER" id="PTHR30349">
    <property type="entry name" value="PHAGE INTEGRASE-RELATED"/>
    <property type="match status" value="1"/>
</dbReference>
<accession>A0A1H9UUD3</accession>
<dbReference type="Pfam" id="PF00589">
    <property type="entry name" value="Phage_integrase"/>
    <property type="match status" value="1"/>
</dbReference>
<dbReference type="EMBL" id="FOGT01000008">
    <property type="protein sequence ID" value="SES12939.1"/>
    <property type="molecule type" value="Genomic_DNA"/>
</dbReference>
<proteinExistence type="predicted"/>
<gene>
    <name evidence="3" type="ORF">SAMN05518684_108179</name>
</gene>
<dbReference type="SUPFAM" id="SSF56349">
    <property type="entry name" value="DNA breaking-rejoining enzymes"/>
    <property type="match status" value="1"/>
</dbReference>
<dbReference type="InterPro" id="IPR011010">
    <property type="entry name" value="DNA_brk_join_enz"/>
</dbReference>
<dbReference type="Gene3D" id="1.10.443.10">
    <property type="entry name" value="Intergrase catalytic core"/>
    <property type="match status" value="1"/>
</dbReference>
<evidence type="ECO:0000313" key="4">
    <source>
        <dbReference type="Proteomes" id="UP000198571"/>
    </source>
</evidence>
<dbReference type="InterPro" id="IPR002104">
    <property type="entry name" value="Integrase_catalytic"/>
</dbReference>
<evidence type="ECO:0000256" key="1">
    <source>
        <dbReference type="ARBA" id="ARBA00023172"/>
    </source>
</evidence>
<dbReference type="AlphaFoldDB" id="A0A1H9UUD3"/>
<dbReference type="InterPro" id="IPR013762">
    <property type="entry name" value="Integrase-like_cat_sf"/>
</dbReference>
<keyword evidence="4" id="KW-1185">Reference proteome</keyword>
<sequence>MIMAIRRGDKGTPKRKDLAQRDIMLFLFGINTGLRVSDIIKLKVADVKGRRQMQVQEGKTRKKRLVNILNIQRELDDYISGRDSQDYLFPSQKGKGPVTATQVYRMLQDAGQWIGRDDIGTHTMRKTFGYHFYKQTKDVAMLQDIFNHSAPSITKRYIGITQDEIDETLKGFRLG</sequence>
<dbReference type="PANTHER" id="PTHR30349:SF82">
    <property type="entry name" value="INTEGRASE_RECOMBINASE YOEC-RELATED"/>
    <property type="match status" value="1"/>
</dbReference>
<dbReference type="GO" id="GO:0003677">
    <property type="term" value="F:DNA binding"/>
    <property type="evidence" value="ECO:0007669"/>
    <property type="project" value="InterPro"/>
</dbReference>
<dbReference type="GO" id="GO:0015074">
    <property type="term" value="P:DNA integration"/>
    <property type="evidence" value="ECO:0007669"/>
    <property type="project" value="InterPro"/>
</dbReference>